<reference evidence="3 4" key="1">
    <citation type="submission" date="2019-03" db="EMBL/GenBank/DDBJ databases">
        <title>Sequencing 23 genomes of Wallemia ichthyophaga.</title>
        <authorList>
            <person name="Gostincar C."/>
        </authorList>
    </citation>
    <scope>NUCLEOTIDE SEQUENCE [LARGE SCALE GENOMIC DNA]</scope>
    <source>
        <strain evidence="3 4">EXF-5753</strain>
    </source>
</reference>
<name>A0A4T0FXG8_9BASI</name>
<dbReference type="PANTHER" id="PTHR10539">
    <property type="entry name" value="26S PROTEASOME NON-ATPASE REGULATORY SUBUNIT 13"/>
    <property type="match status" value="1"/>
</dbReference>
<dbReference type="AlphaFoldDB" id="A0A4T0FXG8"/>
<evidence type="ECO:0000313" key="4">
    <source>
        <dbReference type="Proteomes" id="UP000310189"/>
    </source>
</evidence>
<evidence type="ECO:0000256" key="1">
    <source>
        <dbReference type="ARBA" id="ARBA00022942"/>
    </source>
</evidence>
<dbReference type="GO" id="GO:0006511">
    <property type="term" value="P:ubiquitin-dependent protein catabolic process"/>
    <property type="evidence" value="ECO:0007669"/>
    <property type="project" value="TreeGrafter"/>
</dbReference>
<dbReference type="EMBL" id="SPNW01000001">
    <property type="protein sequence ID" value="TIA93622.1"/>
    <property type="molecule type" value="Genomic_DNA"/>
</dbReference>
<dbReference type="GO" id="GO:0005198">
    <property type="term" value="F:structural molecule activity"/>
    <property type="evidence" value="ECO:0007669"/>
    <property type="project" value="TreeGrafter"/>
</dbReference>
<dbReference type="GO" id="GO:0008541">
    <property type="term" value="C:proteasome regulatory particle, lid subcomplex"/>
    <property type="evidence" value="ECO:0007669"/>
    <property type="project" value="TreeGrafter"/>
</dbReference>
<comment type="caution">
    <text evidence="3">The sequence shown here is derived from an EMBL/GenBank/DDBJ whole genome shotgun (WGS) entry which is preliminary data.</text>
</comment>
<dbReference type="InterPro" id="IPR054179">
    <property type="entry name" value="PSD13_N"/>
</dbReference>
<gene>
    <name evidence="3" type="ORF">E3P99_00105</name>
</gene>
<dbReference type="GO" id="GO:0005829">
    <property type="term" value="C:cytosol"/>
    <property type="evidence" value="ECO:0007669"/>
    <property type="project" value="TreeGrafter"/>
</dbReference>
<organism evidence="3 4">
    <name type="scientific">Wallemia hederae</name>
    <dbReference type="NCBI Taxonomy" id="1540922"/>
    <lineage>
        <taxon>Eukaryota</taxon>
        <taxon>Fungi</taxon>
        <taxon>Dikarya</taxon>
        <taxon>Basidiomycota</taxon>
        <taxon>Wallemiomycotina</taxon>
        <taxon>Wallemiomycetes</taxon>
        <taxon>Wallemiales</taxon>
        <taxon>Wallemiaceae</taxon>
        <taxon>Wallemia</taxon>
    </lineage>
</organism>
<feature type="domain" description="PCI" evidence="2">
    <location>
        <begin position="190"/>
        <end position="340"/>
    </location>
</feature>
<evidence type="ECO:0000259" key="2">
    <source>
        <dbReference type="PROSITE" id="PS50250"/>
    </source>
</evidence>
<dbReference type="GO" id="GO:0005634">
    <property type="term" value="C:nucleus"/>
    <property type="evidence" value="ECO:0007669"/>
    <property type="project" value="TreeGrafter"/>
</dbReference>
<dbReference type="Pfam" id="PF22037">
    <property type="entry name" value="PSD13_N"/>
    <property type="match status" value="1"/>
</dbReference>
<sequence length="340" mass="38230">MSTTDYVKKIQAEAPATIQEDLSNLEAYYNKRLYHQLTKTLKALLTKDEVSKYLVGLWDNFISTFKDKLNQLRLVEIGVRVAQEMDPKDSLNFLQSLLESLPVPRAALPPALKPSTAKSFDEDQPPTKTESEAYVLARISIAHYDLLLGNLDKAKEAMDVCERVLDSMDGVEASVTGAWLRVSGDYFKSKAEYAAFYRTTLLYISCAGLDQLDKTEQIQKSHDLAIAALLGDTIYNFGELLTHPVLNALDGSEIEWLKEIIYIFNEGDIAKFELNVSKLANEPILLESQSFLRQKICLMALIECIFKRSSKDRIMTFSTIGAETKLPADEVEHLVMKALS</sequence>
<dbReference type="PROSITE" id="PS50250">
    <property type="entry name" value="PCI"/>
    <property type="match status" value="1"/>
</dbReference>
<accession>A0A4T0FXG8</accession>
<proteinExistence type="predicted"/>
<protein>
    <recommendedName>
        <fullName evidence="2">PCI domain-containing protein</fullName>
    </recommendedName>
</protein>
<keyword evidence="1" id="KW-0647">Proteasome</keyword>
<evidence type="ECO:0000313" key="3">
    <source>
        <dbReference type="EMBL" id="TIA93622.1"/>
    </source>
</evidence>
<dbReference type="InterPro" id="IPR035298">
    <property type="entry name" value="PSMD13"/>
</dbReference>
<dbReference type="PANTHER" id="PTHR10539:SF0">
    <property type="entry name" value="26S PROTEASOME NON-ATPASE REGULATORY SUBUNIT 13"/>
    <property type="match status" value="1"/>
</dbReference>
<dbReference type="Proteomes" id="UP000310189">
    <property type="component" value="Unassembled WGS sequence"/>
</dbReference>
<dbReference type="OrthoDB" id="1093at2759"/>
<dbReference type="InterPro" id="IPR000717">
    <property type="entry name" value="PCI_dom"/>
</dbReference>
<keyword evidence="4" id="KW-1185">Reference proteome</keyword>